<sequence>MPMVFQGVNDVVQARQMMYHAGTDAIVIGGHSQDTTVIPSITTDTSDYYPMIYYIQGNPKARVWTKYLNQVNAMISTITTDGVRIFAMTDLDQFLLVDVTGTLLKVFQILSLSPRYYKNARYLLLSSTHMYIQQRSVLTVDYRIHFNKVPLTISAGGSASCTLQCNGAHSVVNNQAIVFNADQSIIWTSYIFNEAKLALHGIITSNCQVLSPTKYFDVGVADTYPDFSLQLRFFSLTAESKNMLTLVYQKPSNNFIYIIRGLQDISSPFQFSFDMRQNAAAYPDYIFLDIQAVSSNLIFVALIVQPQFKLAKISFTDNTMTFYQALPPNNFEYATGSFKYSGPSPANQYYYTLGVYSTILMSDTAASTLHLTASSSQLLSTDPGESYQTYSPGQTGENALTTVNITLVGTDEYVAISASAITLVSGVTLNSVSSTNPTLYDFSGSYPTPPIPTTTITATFTGCLGGTFDLTPYRINNFCLGTHDLLMPETTLPNWLSFTAGTMQLDVSPNTNLAGTYSVVYRKTYYSGGYDERYIDVVLEDTACLRFISTGTLVDQTVTLTQSLLFDLPQTANFATSSVTVTLNPVYDWISNSWTGTVHRLNIGPYAAAHTGEWPITITLKSGSSTSIPYKLKIIVQNLPPTFDKEFPSELSVPLLINSEFMLPNKIDLDGHLPISQNLEALDTTTPCMTLLTDRLSMFCTDSSLIGTTDKIQHYRLVLTDFYSAKTEYLIALTILTEPAKFIFTPPNIKLHLNEAKVVYLPPIYSVFNEDKISILHETLPNFIEYHAADRYYTLNPIKQSDLGNHQITLTLQVPTMNQEYSFLVKVVNDPPVMAEAPIDQNILFGTTTVYKIPTIIDPEGMKVKLEVSYEGSEIAYLQFNQDGVFTFNPTLESEIDATTKVCLKYSDELSPPSFAYFTIKVYKDLETLNKAIITGADNNHRQQNQTVHGPKQAQQILGLKISKVTRDGKISIRVLGGDAKTLINSLDIKDLSVMVLENSFSERKNVEFTISELLGNQIDIKVSYPNRISNSNVIHNFYKLFRTLTKCRFRFCAPLLQMMRALRKL</sequence>
<accession>A0A8J8NHU5</accession>
<protein>
    <submittedName>
        <fullName evidence="1">Uncharacterized protein</fullName>
    </submittedName>
</protein>
<evidence type="ECO:0000313" key="2">
    <source>
        <dbReference type="Proteomes" id="UP000785679"/>
    </source>
</evidence>
<reference evidence="1" key="1">
    <citation type="submission" date="2019-06" db="EMBL/GenBank/DDBJ databases">
        <authorList>
            <person name="Zheng W."/>
        </authorList>
    </citation>
    <scope>NUCLEOTIDE SEQUENCE</scope>
    <source>
        <strain evidence="1">QDHG01</strain>
    </source>
</reference>
<keyword evidence="2" id="KW-1185">Reference proteome</keyword>
<dbReference type="EMBL" id="RRYP01016656">
    <property type="protein sequence ID" value="TNV74760.1"/>
    <property type="molecule type" value="Genomic_DNA"/>
</dbReference>
<dbReference type="Proteomes" id="UP000785679">
    <property type="component" value="Unassembled WGS sequence"/>
</dbReference>
<evidence type="ECO:0000313" key="1">
    <source>
        <dbReference type="EMBL" id="TNV74760.1"/>
    </source>
</evidence>
<dbReference type="AlphaFoldDB" id="A0A8J8NHU5"/>
<gene>
    <name evidence="1" type="ORF">FGO68_gene1901</name>
</gene>
<proteinExistence type="predicted"/>
<name>A0A8J8NHU5_HALGN</name>
<comment type="caution">
    <text evidence="1">The sequence shown here is derived from an EMBL/GenBank/DDBJ whole genome shotgun (WGS) entry which is preliminary data.</text>
</comment>
<organism evidence="1 2">
    <name type="scientific">Halteria grandinella</name>
    <dbReference type="NCBI Taxonomy" id="5974"/>
    <lineage>
        <taxon>Eukaryota</taxon>
        <taxon>Sar</taxon>
        <taxon>Alveolata</taxon>
        <taxon>Ciliophora</taxon>
        <taxon>Intramacronucleata</taxon>
        <taxon>Spirotrichea</taxon>
        <taxon>Stichotrichia</taxon>
        <taxon>Sporadotrichida</taxon>
        <taxon>Halteriidae</taxon>
        <taxon>Halteria</taxon>
    </lineage>
</organism>